<evidence type="ECO:0000256" key="9">
    <source>
        <dbReference type="ARBA" id="ARBA00022741"/>
    </source>
</evidence>
<evidence type="ECO:0000256" key="8">
    <source>
        <dbReference type="ARBA" id="ARBA00022737"/>
    </source>
</evidence>
<evidence type="ECO:0000256" key="2">
    <source>
        <dbReference type="ARBA" id="ARBA00012438"/>
    </source>
</evidence>
<dbReference type="EMBL" id="JAMOIM010000035">
    <property type="protein sequence ID" value="MCW6511887.1"/>
    <property type="molecule type" value="Genomic_DNA"/>
</dbReference>
<dbReference type="Pfam" id="PF13426">
    <property type="entry name" value="PAS_9"/>
    <property type="match status" value="1"/>
</dbReference>
<protein>
    <recommendedName>
        <fullName evidence="3">Blue-light-activated histidine kinase</fullName>
        <ecNumber evidence="2">2.7.13.3</ecNumber>
    </recommendedName>
</protein>
<keyword evidence="6" id="KW-0288">FMN</keyword>
<evidence type="ECO:0000256" key="4">
    <source>
        <dbReference type="ARBA" id="ARBA00022553"/>
    </source>
</evidence>
<evidence type="ECO:0000256" key="10">
    <source>
        <dbReference type="ARBA" id="ARBA00022777"/>
    </source>
</evidence>
<feature type="compositionally biased region" description="Polar residues" evidence="13">
    <location>
        <begin position="51"/>
        <end position="60"/>
    </location>
</feature>
<dbReference type="InterPro" id="IPR036890">
    <property type="entry name" value="HATPase_C_sf"/>
</dbReference>
<keyword evidence="11" id="KW-0067">ATP-binding</keyword>
<dbReference type="InterPro" id="IPR035965">
    <property type="entry name" value="PAS-like_dom_sf"/>
</dbReference>
<keyword evidence="10" id="KW-0418">Kinase</keyword>
<organism evidence="16 17">
    <name type="scientific">Lichenifustis flavocetrariae</name>
    <dbReference type="NCBI Taxonomy" id="2949735"/>
    <lineage>
        <taxon>Bacteria</taxon>
        <taxon>Pseudomonadati</taxon>
        <taxon>Pseudomonadota</taxon>
        <taxon>Alphaproteobacteria</taxon>
        <taxon>Hyphomicrobiales</taxon>
        <taxon>Lichenihabitantaceae</taxon>
        <taxon>Lichenifustis</taxon>
    </lineage>
</organism>
<evidence type="ECO:0000313" key="17">
    <source>
        <dbReference type="Proteomes" id="UP001165667"/>
    </source>
</evidence>
<evidence type="ECO:0000256" key="1">
    <source>
        <dbReference type="ARBA" id="ARBA00000085"/>
    </source>
</evidence>
<comment type="caution">
    <text evidence="16">The sequence shown here is derived from an EMBL/GenBank/DDBJ whole genome shotgun (WGS) entry which is preliminary data.</text>
</comment>
<dbReference type="InterPro" id="IPR038296">
    <property type="entry name" value="ParD_sf"/>
</dbReference>
<evidence type="ECO:0000259" key="15">
    <source>
        <dbReference type="PROSITE" id="PS50113"/>
    </source>
</evidence>
<feature type="domain" description="PAS" evidence="14">
    <location>
        <begin position="85"/>
        <end position="147"/>
    </location>
</feature>
<dbReference type="AlphaFoldDB" id="A0AA41Z2P8"/>
<dbReference type="CDD" id="cd00130">
    <property type="entry name" value="PAS"/>
    <property type="match status" value="1"/>
</dbReference>
<dbReference type="SMART" id="SM00091">
    <property type="entry name" value="PAS"/>
    <property type="match status" value="1"/>
</dbReference>
<name>A0AA41Z2P8_9HYPH</name>
<dbReference type="InterPro" id="IPR000014">
    <property type="entry name" value="PAS"/>
</dbReference>
<dbReference type="Gene3D" id="3.30.565.10">
    <property type="entry name" value="Histidine kinase-like ATPase, C-terminal domain"/>
    <property type="match status" value="1"/>
</dbReference>
<dbReference type="Gene3D" id="6.10.10.120">
    <property type="entry name" value="Antitoxin ParD1-like"/>
    <property type="match status" value="1"/>
</dbReference>
<dbReference type="PANTHER" id="PTHR41523:SF8">
    <property type="entry name" value="ETHYLENE RESPONSE SENSOR PROTEIN"/>
    <property type="match status" value="1"/>
</dbReference>
<dbReference type="PROSITE" id="PS50112">
    <property type="entry name" value="PAS"/>
    <property type="match status" value="1"/>
</dbReference>
<dbReference type="Pfam" id="PF07536">
    <property type="entry name" value="HWE_HK"/>
    <property type="match status" value="1"/>
</dbReference>
<evidence type="ECO:0000256" key="5">
    <source>
        <dbReference type="ARBA" id="ARBA00022630"/>
    </source>
</evidence>
<feature type="domain" description="PAC" evidence="15">
    <location>
        <begin position="152"/>
        <end position="204"/>
    </location>
</feature>
<evidence type="ECO:0000256" key="3">
    <source>
        <dbReference type="ARBA" id="ARBA00021740"/>
    </source>
</evidence>
<dbReference type="Pfam" id="PF03693">
    <property type="entry name" value="ParD_antitoxin"/>
    <property type="match status" value="1"/>
</dbReference>
<keyword evidence="5" id="KW-0285">Flavoprotein</keyword>
<evidence type="ECO:0000256" key="7">
    <source>
        <dbReference type="ARBA" id="ARBA00022679"/>
    </source>
</evidence>
<evidence type="ECO:0000259" key="14">
    <source>
        <dbReference type="PROSITE" id="PS50112"/>
    </source>
</evidence>
<keyword evidence="12" id="KW-0843">Virulence</keyword>
<dbReference type="InterPro" id="IPR022789">
    <property type="entry name" value="ParD"/>
</dbReference>
<dbReference type="SUPFAM" id="SSF55785">
    <property type="entry name" value="PYP-like sensor domain (PAS domain)"/>
    <property type="match status" value="1"/>
</dbReference>
<keyword evidence="7" id="KW-0808">Transferase</keyword>
<evidence type="ECO:0000256" key="13">
    <source>
        <dbReference type="SAM" id="MobiDB-lite"/>
    </source>
</evidence>
<keyword evidence="8" id="KW-0677">Repeat</keyword>
<dbReference type="PANTHER" id="PTHR41523">
    <property type="entry name" value="TWO-COMPONENT SYSTEM SENSOR PROTEIN"/>
    <property type="match status" value="1"/>
</dbReference>
<dbReference type="InterPro" id="IPR000700">
    <property type="entry name" value="PAS-assoc_C"/>
</dbReference>
<dbReference type="InterPro" id="IPR011102">
    <property type="entry name" value="Sig_transdc_His_kinase_HWE"/>
</dbReference>
<keyword evidence="4" id="KW-0597">Phosphoprotein</keyword>
<dbReference type="SMART" id="SM00911">
    <property type="entry name" value="HWE_HK"/>
    <property type="match status" value="1"/>
</dbReference>
<comment type="catalytic activity">
    <reaction evidence="1">
        <text>ATP + protein L-histidine = ADP + protein N-phospho-L-histidine.</text>
        <dbReference type="EC" id="2.7.13.3"/>
    </reaction>
</comment>
<dbReference type="Gene3D" id="3.30.450.20">
    <property type="entry name" value="PAS domain"/>
    <property type="match status" value="1"/>
</dbReference>
<keyword evidence="17" id="KW-1185">Reference proteome</keyword>
<feature type="region of interest" description="Disordered" evidence="13">
    <location>
        <begin position="40"/>
        <end position="70"/>
    </location>
</feature>
<proteinExistence type="predicted"/>
<sequence>MTPELEGAVMARVAAGRYRTASEVFRAALRLLDKEEPLDAAVLPRREGGETTMSDQAGKSSKQKHAESDVEGFREDLGPFVVAAETTRMPMVFSDATAPDNPIVFVNQAFLDLTGYDEQEVLGQKFDFLFRQGTDPEALTEIRTAFQGGRGLETPVRFRRRDGGTVWVSIFINPVRDGAGRVVQHFSSFADVTTHKREEERLRFLLDELNHRTQNTLATVLAIAGQTLRGMAAERTIEAFEGRILALSKTHALLGSENWDRVGLRDILDQTLGTLGIRARVSIEGNDVPLRPKEALSLTIAFHELATNAMTYGALSTDGGTVDVSWRLEPMPNGDRVRLHWSESGGPPVTPPSSTGFGRRLIEGGLAQDLNGEVRLAFEVTGVTCEIAMPVPKGDRWASHD</sequence>
<evidence type="ECO:0000256" key="12">
    <source>
        <dbReference type="ARBA" id="ARBA00023026"/>
    </source>
</evidence>
<keyword evidence="9" id="KW-0547">Nucleotide-binding</keyword>
<dbReference type="PROSITE" id="PS50113">
    <property type="entry name" value="PAC"/>
    <property type="match status" value="1"/>
</dbReference>
<evidence type="ECO:0000313" key="16">
    <source>
        <dbReference type="EMBL" id="MCW6511887.1"/>
    </source>
</evidence>
<dbReference type="GO" id="GO:0004673">
    <property type="term" value="F:protein histidine kinase activity"/>
    <property type="evidence" value="ECO:0007669"/>
    <property type="project" value="UniProtKB-EC"/>
</dbReference>
<accession>A0AA41Z2P8</accession>
<gene>
    <name evidence="16" type="ORF">M8523_28415</name>
</gene>
<dbReference type="NCBIfam" id="TIGR00229">
    <property type="entry name" value="sensory_box"/>
    <property type="match status" value="1"/>
</dbReference>
<evidence type="ECO:0000256" key="6">
    <source>
        <dbReference type="ARBA" id="ARBA00022643"/>
    </source>
</evidence>
<dbReference type="Proteomes" id="UP001165667">
    <property type="component" value="Unassembled WGS sequence"/>
</dbReference>
<dbReference type="GO" id="GO:0005524">
    <property type="term" value="F:ATP binding"/>
    <property type="evidence" value="ECO:0007669"/>
    <property type="project" value="UniProtKB-KW"/>
</dbReference>
<reference evidence="16" key="1">
    <citation type="submission" date="2022-05" db="EMBL/GenBank/DDBJ databases">
        <authorList>
            <person name="Pankratov T."/>
        </authorList>
    </citation>
    <scope>NUCLEOTIDE SEQUENCE</scope>
    <source>
        <strain evidence="16">BP6-180914</strain>
    </source>
</reference>
<dbReference type="SUPFAM" id="SSF55874">
    <property type="entry name" value="ATPase domain of HSP90 chaperone/DNA topoisomerase II/histidine kinase"/>
    <property type="match status" value="1"/>
</dbReference>
<dbReference type="EC" id="2.7.13.3" evidence="2"/>
<evidence type="ECO:0000256" key="11">
    <source>
        <dbReference type="ARBA" id="ARBA00022840"/>
    </source>
</evidence>